<dbReference type="AlphaFoldDB" id="K3WAS9"/>
<dbReference type="GO" id="GO:0005737">
    <property type="term" value="C:cytoplasm"/>
    <property type="evidence" value="ECO:0007669"/>
    <property type="project" value="UniProtKB-SubCell"/>
</dbReference>
<dbReference type="Pfam" id="PF00226">
    <property type="entry name" value="DnaJ"/>
    <property type="match status" value="1"/>
</dbReference>
<comment type="catalytic activity">
    <reaction evidence="9">
        <text>[3Fe-4S](1+)-[protein] + Fe(2+)-[Dph3] = [3Fe-4S](0)-[protein] + Fe(3+)-[Dph3]</text>
        <dbReference type="Rhea" id="RHEA:71235"/>
        <dbReference type="Rhea" id="RHEA-COMP:17996"/>
        <dbReference type="Rhea" id="RHEA-COMP:17997"/>
        <dbReference type="Rhea" id="RHEA-COMP:18002"/>
        <dbReference type="Rhea" id="RHEA-COMP:18003"/>
        <dbReference type="ChEBI" id="CHEBI:29033"/>
        <dbReference type="ChEBI" id="CHEBI:29034"/>
        <dbReference type="ChEBI" id="CHEBI:33751"/>
        <dbReference type="ChEBI" id="CHEBI:47402"/>
        <dbReference type="ChEBI" id="CHEBI:83228"/>
    </reaction>
</comment>
<dbReference type="InterPro" id="IPR036869">
    <property type="entry name" value="J_dom_sf"/>
</dbReference>
<dbReference type="VEuPathDB" id="FungiDB:PYU1_G002068"/>
<dbReference type="PROSITE" id="PS50076">
    <property type="entry name" value="DNAJ_2"/>
    <property type="match status" value="1"/>
</dbReference>
<dbReference type="InterPro" id="IPR036671">
    <property type="entry name" value="DPH_MB_sf"/>
</dbReference>
<dbReference type="EMBL" id="GL376634">
    <property type="status" value="NOT_ANNOTATED_CDS"/>
    <property type="molecule type" value="Genomic_DNA"/>
</dbReference>
<proteinExistence type="inferred from homology"/>
<dbReference type="PRINTS" id="PR00625">
    <property type="entry name" value="JDOMAIN"/>
</dbReference>
<evidence type="ECO:0000256" key="12">
    <source>
        <dbReference type="SAM" id="MobiDB-lite"/>
    </source>
</evidence>
<keyword evidence="5" id="KW-0479">Metal-binding</keyword>
<dbReference type="PROSITE" id="PS51074">
    <property type="entry name" value="DPH_MB"/>
    <property type="match status" value="1"/>
</dbReference>
<reference evidence="16" key="2">
    <citation type="submission" date="2010-04" db="EMBL/GenBank/DDBJ databases">
        <authorList>
            <person name="Buell R."/>
            <person name="Hamilton J."/>
            <person name="Hostetler J."/>
        </authorList>
    </citation>
    <scope>NUCLEOTIDE SEQUENCE [LARGE SCALE GENOMIC DNA]</scope>
    <source>
        <strain evidence="16">DAOM:BR144</strain>
    </source>
</reference>
<evidence type="ECO:0000313" key="16">
    <source>
        <dbReference type="Proteomes" id="UP000019132"/>
    </source>
</evidence>
<keyword evidence="16" id="KW-1185">Reference proteome</keyword>
<dbReference type="Gene3D" id="1.10.287.110">
    <property type="entry name" value="DnaJ domain"/>
    <property type="match status" value="1"/>
</dbReference>
<dbReference type="GO" id="GO:0046872">
    <property type="term" value="F:metal ion binding"/>
    <property type="evidence" value="ECO:0007669"/>
    <property type="project" value="UniProtKB-KW"/>
</dbReference>
<evidence type="ECO:0000256" key="10">
    <source>
        <dbReference type="ARBA" id="ARBA00041070"/>
    </source>
</evidence>
<dbReference type="PANTHER" id="PTHR21454:SF31">
    <property type="entry name" value="DIPHTHAMIDE BIOSYNTHESIS PROTEIN 3"/>
    <property type="match status" value="1"/>
</dbReference>
<comment type="pathway">
    <text evidence="3">Protein modification; peptidyl-diphthamide biosynthesis.</text>
</comment>
<reference evidence="15" key="3">
    <citation type="submission" date="2015-02" db="UniProtKB">
        <authorList>
            <consortium name="EnsemblProtists"/>
        </authorList>
    </citation>
    <scope>IDENTIFICATION</scope>
    <source>
        <strain evidence="15">DAOM BR144</strain>
    </source>
</reference>
<evidence type="ECO:0000256" key="3">
    <source>
        <dbReference type="ARBA" id="ARBA00005156"/>
    </source>
</evidence>
<dbReference type="SUPFAM" id="SSF46565">
    <property type="entry name" value="Chaperone J-domain"/>
    <property type="match status" value="1"/>
</dbReference>
<evidence type="ECO:0000259" key="13">
    <source>
        <dbReference type="PROSITE" id="PS50076"/>
    </source>
</evidence>
<dbReference type="Pfam" id="PF05207">
    <property type="entry name" value="Zn_ribbon_CSL"/>
    <property type="match status" value="1"/>
</dbReference>
<evidence type="ECO:0000256" key="4">
    <source>
        <dbReference type="ARBA" id="ARBA00006169"/>
    </source>
</evidence>
<evidence type="ECO:0000256" key="6">
    <source>
        <dbReference type="ARBA" id="ARBA00023004"/>
    </source>
</evidence>
<feature type="domain" description="DPH-type MB" evidence="14">
    <location>
        <begin position="111"/>
        <end position="174"/>
    </location>
</feature>
<organism evidence="15 16">
    <name type="scientific">Globisporangium ultimum (strain ATCC 200006 / CBS 805.95 / DAOM BR144)</name>
    <name type="common">Pythium ultimum</name>
    <dbReference type="NCBI Taxonomy" id="431595"/>
    <lineage>
        <taxon>Eukaryota</taxon>
        <taxon>Sar</taxon>
        <taxon>Stramenopiles</taxon>
        <taxon>Oomycota</taxon>
        <taxon>Peronosporomycetes</taxon>
        <taxon>Pythiales</taxon>
        <taxon>Pythiaceae</taxon>
        <taxon>Globisporangium</taxon>
    </lineage>
</organism>
<evidence type="ECO:0000256" key="7">
    <source>
        <dbReference type="ARBA" id="ARBA00023242"/>
    </source>
</evidence>
<reference evidence="16" key="1">
    <citation type="journal article" date="2010" name="Genome Biol.">
        <title>Genome sequence of the necrotrophic plant pathogen Pythium ultimum reveals original pathogenicity mechanisms and effector repertoire.</title>
        <authorList>
            <person name="Levesque C.A."/>
            <person name="Brouwer H."/>
            <person name="Cano L."/>
            <person name="Hamilton J.P."/>
            <person name="Holt C."/>
            <person name="Huitema E."/>
            <person name="Raffaele S."/>
            <person name="Robideau G.P."/>
            <person name="Thines M."/>
            <person name="Win J."/>
            <person name="Zerillo M.M."/>
            <person name="Beakes G.W."/>
            <person name="Boore J.L."/>
            <person name="Busam D."/>
            <person name="Dumas B."/>
            <person name="Ferriera S."/>
            <person name="Fuerstenberg S.I."/>
            <person name="Gachon C.M."/>
            <person name="Gaulin E."/>
            <person name="Govers F."/>
            <person name="Grenville-Briggs L."/>
            <person name="Horner N."/>
            <person name="Hostetler J."/>
            <person name="Jiang R.H."/>
            <person name="Johnson J."/>
            <person name="Krajaejun T."/>
            <person name="Lin H."/>
            <person name="Meijer H.J."/>
            <person name="Moore B."/>
            <person name="Morris P."/>
            <person name="Phuntmart V."/>
            <person name="Puiu D."/>
            <person name="Shetty J."/>
            <person name="Stajich J.E."/>
            <person name="Tripathy S."/>
            <person name="Wawra S."/>
            <person name="van West P."/>
            <person name="Whitty B.R."/>
            <person name="Coutinho P.M."/>
            <person name="Henrissat B."/>
            <person name="Martin F."/>
            <person name="Thomas P.D."/>
            <person name="Tyler B.M."/>
            <person name="De Vries R.P."/>
            <person name="Kamoun S."/>
            <person name="Yandell M."/>
            <person name="Tisserat N."/>
            <person name="Buell C.R."/>
        </authorList>
    </citation>
    <scope>NUCLEOTIDE SEQUENCE</scope>
    <source>
        <strain evidence="16">DAOM:BR144</strain>
    </source>
</reference>
<dbReference type="eggNOG" id="KOG0714">
    <property type="taxonomic scope" value="Eukaryota"/>
</dbReference>
<evidence type="ECO:0000256" key="5">
    <source>
        <dbReference type="ARBA" id="ARBA00022723"/>
    </source>
</evidence>
<comment type="subcellular location">
    <subcellularLocation>
        <location evidence="2">Cytoplasm</location>
    </subcellularLocation>
    <subcellularLocation>
        <location evidence="1">Nucleus</location>
    </subcellularLocation>
</comment>
<sequence length="176" mass="19687">MASHYEALDVHPKSSLEEIRRAYHRAARQHHPDKRSAPAAADDDAAVVETRVETGTEATIVADGAIASDHRFLRIQEAYETLRDAEKRAQYDNKIAQEEVLRKRDGEDVRIADEVSVADMTKEVLHDDENGDEVIYSHQCRCGDVYEIAEDELLDGVDVAPCNGCSLNIRVVMQTP</sequence>
<feature type="compositionally biased region" description="Basic residues" evidence="12">
    <location>
        <begin position="24"/>
        <end position="33"/>
    </location>
</feature>
<comment type="catalytic activity">
    <reaction evidence="11">
        <text>2 [3Fe-4S](0)-[protein] + 2 Fe(2+)-[Dph3] + NADH = 2 [4Fe-4S](1+)-[protein] + 2 [Dph3] + NAD(+) + H(+)</text>
        <dbReference type="Rhea" id="RHEA:71239"/>
        <dbReference type="Rhea" id="RHEA-COMP:17997"/>
        <dbReference type="Rhea" id="RHEA-COMP:17998"/>
        <dbReference type="Rhea" id="RHEA-COMP:18001"/>
        <dbReference type="Rhea" id="RHEA-COMP:18002"/>
        <dbReference type="ChEBI" id="CHEBI:15378"/>
        <dbReference type="ChEBI" id="CHEBI:29033"/>
        <dbReference type="ChEBI" id="CHEBI:33723"/>
        <dbReference type="ChEBI" id="CHEBI:47402"/>
        <dbReference type="ChEBI" id="CHEBI:57540"/>
        <dbReference type="ChEBI" id="CHEBI:57945"/>
        <dbReference type="ChEBI" id="CHEBI:83228"/>
    </reaction>
</comment>
<evidence type="ECO:0000313" key="15">
    <source>
        <dbReference type="EnsemblProtists" id="PYU1_T002070"/>
    </source>
</evidence>
<dbReference type="Proteomes" id="UP000019132">
    <property type="component" value="Unassembled WGS sequence"/>
</dbReference>
<dbReference type="InterPro" id="IPR044248">
    <property type="entry name" value="DPH3/4-like"/>
</dbReference>
<name>K3WAS9_GLOUD</name>
<dbReference type="InterPro" id="IPR007872">
    <property type="entry name" value="DPH_MB_dom"/>
</dbReference>
<evidence type="ECO:0000259" key="14">
    <source>
        <dbReference type="PROSITE" id="PS51074"/>
    </source>
</evidence>
<dbReference type="InParanoid" id="K3WAS9"/>
<dbReference type="SUPFAM" id="SSF144217">
    <property type="entry name" value="CSL zinc finger"/>
    <property type="match status" value="1"/>
</dbReference>
<dbReference type="InterPro" id="IPR001623">
    <property type="entry name" value="DnaJ_domain"/>
</dbReference>
<protein>
    <recommendedName>
        <fullName evidence="10">Diphthamide biosynthesis protein 3</fullName>
    </recommendedName>
</protein>
<dbReference type="SMART" id="SM00271">
    <property type="entry name" value="DnaJ"/>
    <property type="match status" value="1"/>
</dbReference>
<dbReference type="GO" id="GO:0005634">
    <property type="term" value="C:nucleus"/>
    <property type="evidence" value="ECO:0007669"/>
    <property type="project" value="UniProtKB-SubCell"/>
</dbReference>
<dbReference type="STRING" id="431595.K3WAS9"/>
<accession>K3WAS9</accession>
<dbReference type="GO" id="GO:0017183">
    <property type="term" value="P:protein histidyl modification to diphthamide"/>
    <property type="evidence" value="ECO:0007669"/>
    <property type="project" value="InterPro"/>
</dbReference>
<evidence type="ECO:0000256" key="8">
    <source>
        <dbReference type="ARBA" id="ARBA00024032"/>
    </source>
</evidence>
<keyword evidence="6" id="KW-0408">Iron</keyword>
<feature type="domain" description="J" evidence="13">
    <location>
        <begin position="3"/>
        <end position="95"/>
    </location>
</feature>
<evidence type="ECO:0000256" key="9">
    <source>
        <dbReference type="ARBA" id="ARBA00036267"/>
    </source>
</evidence>
<comment type="similarity">
    <text evidence="4">Belongs to the DPH4 family.</text>
</comment>
<evidence type="ECO:0000256" key="1">
    <source>
        <dbReference type="ARBA" id="ARBA00004123"/>
    </source>
</evidence>
<dbReference type="PANTHER" id="PTHR21454">
    <property type="entry name" value="DPH3 HOMOLOG-RELATED"/>
    <property type="match status" value="1"/>
</dbReference>
<dbReference type="Gene3D" id="3.10.660.10">
    <property type="entry name" value="DPH Zinc finger"/>
    <property type="match status" value="1"/>
</dbReference>
<dbReference type="HOGENOM" id="CLU_017633_7_2_1"/>
<dbReference type="OMA" id="LEDMTWE"/>
<keyword evidence="7" id="KW-0539">Nucleus</keyword>
<evidence type="ECO:0000256" key="2">
    <source>
        <dbReference type="ARBA" id="ARBA00004496"/>
    </source>
</evidence>
<dbReference type="EnsemblProtists" id="PYU1_T002070">
    <property type="protein sequence ID" value="PYU1_T002070"/>
    <property type="gene ID" value="PYU1_G002068"/>
</dbReference>
<dbReference type="CDD" id="cd06257">
    <property type="entry name" value="DnaJ"/>
    <property type="match status" value="1"/>
</dbReference>
<feature type="region of interest" description="Disordered" evidence="12">
    <location>
        <begin position="24"/>
        <end position="45"/>
    </location>
</feature>
<evidence type="ECO:0000256" key="11">
    <source>
        <dbReference type="ARBA" id="ARBA00048125"/>
    </source>
</evidence>
<comment type="similarity">
    <text evidence="8">Belongs to the DPH3 family.</text>
</comment>